<evidence type="ECO:0000256" key="1">
    <source>
        <dbReference type="ARBA" id="ARBA00023125"/>
    </source>
</evidence>
<accession>A0A3B0RHD3</accession>
<dbReference type="InterPro" id="IPR016032">
    <property type="entry name" value="Sig_transdc_resp-reg_C-effctor"/>
</dbReference>
<dbReference type="InterPro" id="IPR001789">
    <property type="entry name" value="Sig_transdc_resp-reg_receiver"/>
</dbReference>
<dbReference type="GO" id="GO:0000160">
    <property type="term" value="P:phosphorelay signal transduction system"/>
    <property type="evidence" value="ECO:0007669"/>
    <property type="project" value="InterPro"/>
</dbReference>
<dbReference type="GO" id="GO:0003677">
    <property type="term" value="F:DNA binding"/>
    <property type="evidence" value="ECO:0007669"/>
    <property type="project" value="UniProtKB-KW"/>
</dbReference>
<dbReference type="SMART" id="SM00421">
    <property type="entry name" value="HTH_LUXR"/>
    <property type="match status" value="1"/>
</dbReference>
<dbReference type="SUPFAM" id="SSF52172">
    <property type="entry name" value="CheY-like"/>
    <property type="match status" value="1"/>
</dbReference>
<evidence type="ECO:0000259" key="2">
    <source>
        <dbReference type="PROSITE" id="PS50043"/>
    </source>
</evidence>
<dbReference type="Gene3D" id="3.40.50.2300">
    <property type="match status" value="1"/>
</dbReference>
<dbReference type="InterPro" id="IPR051015">
    <property type="entry name" value="EvgA-like"/>
</dbReference>
<dbReference type="CDD" id="cd06170">
    <property type="entry name" value="LuxR_C_like"/>
    <property type="match status" value="1"/>
</dbReference>
<evidence type="ECO:0000313" key="4">
    <source>
        <dbReference type="EMBL" id="VAV91227.1"/>
    </source>
</evidence>
<reference evidence="4" key="1">
    <citation type="submission" date="2018-06" db="EMBL/GenBank/DDBJ databases">
        <authorList>
            <person name="Zhirakovskaya E."/>
        </authorList>
    </citation>
    <scope>NUCLEOTIDE SEQUENCE</scope>
</reference>
<feature type="domain" description="Response regulatory" evidence="3">
    <location>
        <begin position="2"/>
        <end position="118"/>
    </location>
</feature>
<feature type="domain" description="HTH luxR-type" evidence="2">
    <location>
        <begin position="147"/>
        <end position="212"/>
    </location>
</feature>
<sequence length="214" mass="23517">MRVLLIDQFDICREGAKVILRQIDKGCTFLEADTIEDAVKSLTDDTADMVIIDIDVPNVSGAEMLTRVERANFKTNIVIFSIAEEFSVVRKAYKMGVHAFIKKQSKKDITMSILKIVFAGGRYFTPEVIGSTPDNENGSLANSILTGGLDRSVLSNRQYEVLQLLSEGKPNKVIARELNIATGTVKVHIAGILKALNAKNRTQAVSIANHINIL</sequence>
<name>A0A3B0RHD3_9ZZZZ</name>
<protein>
    <recommendedName>
        <fullName evidence="5">Two-component transcriptional response regulator, LuxR family</fullName>
    </recommendedName>
</protein>
<dbReference type="SUPFAM" id="SSF46894">
    <property type="entry name" value="C-terminal effector domain of the bipartite response regulators"/>
    <property type="match status" value="1"/>
</dbReference>
<evidence type="ECO:0008006" key="5">
    <source>
        <dbReference type="Google" id="ProtNLM"/>
    </source>
</evidence>
<evidence type="ECO:0000259" key="3">
    <source>
        <dbReference type="PROSITE" id="PS50110"/>
    </source>
</evidence>
<dbReference type="GO" id="GO:0006355">
    <property type="term" value="P:regulation of DNA-templated transcription"/>
    <property type="evidence" value="ECO:0007669"/>
    <property type="project" value="InterPro"/>
</dbReference>
<dbReference type="SMART" id="SM00448">
    <property type="entry name" value="REC"/>
    <property type="match status" value="1"/>
</dbReference>
<dbReference type="Pfam" id="PF00196">
    <property type="entry name" value="GerE"/>
    <property type="match status" value="1"/>
</dbReference>
<dbReference type="PANTHER" id="PTHR45566:SF1">
    <property type="entry name" value="HTH-TYPE TRANSCRIPTIONAL REGULATOR YHJB-RELATED"/>
    <property type="match status" value="1"/>
</dbReference>
<proteinExistence type="predicted"/>
<dbReference type="PROSITE" id="PS50110">
    <property type="entry name" value="RESPONSE_REGULATORY"/>
    <property type="match status" value="1"/>
</dbReference>
<gene>
    <name evidence="4" type="ORF">MNBD_ALPHA02-213</name>
</gene>
<dbReference type="PANTHER" id="PTHR45566">
    <property type="entry name" value="HTH-TYPE TRANSCRIPTIONAL REGULATOR YHJB-RELATED"/>
    <property type="match status" value="1"/>
</dbReference>
<dbReference type="PRINTS" id="PR00038">
    <property type="entry name" value="HTHLUXR"/>
</dbReference>
<dbReference type="Pfam" id="PF00072">
    <property type="entry name" value="Response_reg"/>
    <property type="match status" value="1"/>
</dbReference>
<dbReference type="AlphaFoldDB" id="A0A3B0RHD3"/>
<organism evidence="4">
    <name type="scientific">hydrothermal vent metagenome</name>
    <dbReference type="NCBI Taxonomy" id="652676"/>
    <lineage>
        <taxon>unclassified sequences</taxon>
        <taxon>metagenomes</taxon>
        <taxon>ecological metagenomes</taxon>
    </lineage>
</organism>
<dbReference type="EMBL" id="UOED01000065">
    <property type="protein sequence ID" value="VAV91227.1"/>
    <property type="molecule type" value="Genomic_DNA"/>
</dbReference>
<dbReference type="PROSITE" id="PS50043">
    <property type="entry name" value="HTH_LUXR_2"/>
    <property type="match status" value="1"/>
</dbReference>
<dbReference type="InterPro" id="IPR011006">
    <property type="entry name" value="CheY-like_superfamily"/>
</dbReference>
<dbReference type="InterPro" id="IPR000792">
    <property type="entry name" value="Tscrpt_reg_LuxR_C"/>
</dbReference>
<keyword evidence="1" id="KW-0238">DNA-binding</keyword>